<comment type="caution">
    <text evidence="1">The sequence shown here is derived from an EMBL/GenBank/DDBJ whole genome shotgun (WGS) entry which is preliminary data.</text>
</comment>
<evidence type="ECO:0000313" key="1">
    <source>
        <dbReference type="EMBL" id="MFC4358852.1"/>
    </source>
</evidence>
<proteinExistence type="predicted"/>
<dbReference type="Proteomes" id="UP001595921">
    <property type="component" value="Unassembled WGS sequence"/>
</dbReference>
<gene>
    <name evidence="1" type="ORF">ACFO0N_12960</name>
</gene>
<name>A0ABD5PDE0_9EURY</name>
<reference evidence="1 2" key="1">
    <citation type="journal article" date="2019" name="Int. J. Syst. Evol. Microbiol.">
        <title>The Global Catalogue of Microorganisms (GCM) 10K type strain sequencing project: providing services to taxonomists for standard genome sequencing and annotation.</title>
        <authorList>
            <consortium name="The Broad Institute Genomics Platform"/>
            <consortium name="The Broad Institute Genome Sequencing Center for Infectious Disease"/>
            <person name="Wu L."/>
            <person name="Ma J."/>
        </authorList>
    </citation>
    <scope>NUCLEOTIDE SEQUENCE [LARGE SCALE GENOMIC DNA]</scope>
    <source>
        <strain evidence="1 2">CGMCC 1.12553</strain>
    </source>
</reference>
<organism evidence="1 2">
    <name type="scientific">Halobium salinum</name>
    <dbReference type="NCBI Taxonomy" id="1364940"/>
    <lineage>
        <taxon>Archaea</taxon>
        <taxon>Methanobacteriati</taxon>
        <taxon>Methanobacteriota</taxon>
        <taxon>Stenosarchaea group</taxon>
        <taxon>Halobacteria</taxon>
        <taxon>Halobacteriales</taxon>
        <taxon>Haloferacaceae</taxon>
        <taxon>Halobium</taxon>
    </lineage>
</organism>
<dbReference type="AlphaFoldDB" id="A0ABD5PDE0"/>
<sequence>MSDTSDADDLEAAVGAFLSDAEEVLGEYNQGYMDADAALSMLVDHMEELEDAYDG</sequence>
<protein>
    <submittedName>
        <fullName evidence="1">Uncharacterized protein</fullName>
    </submittedName>
</protein>
<evidence type="ECO:0000313" key="2">
    <source>
        <dbReference type="Proteomes" id="UP001595921"/>
    </source>
</evidence>
<keyword evidence="2" id="KW-1185">Reference proteome</keyword>
<dbReference type="EMBL" id="JBHSDS010000007">
    <property type="protein sequence ID" value="MFC4358852.1"/>
    <property type="molecule type" value="Genomic_DNA"/>
</dbReference>
<accession>A0ABD5PDE0</accession>
<dbReference type="RefSeq" id="WP_267619772.1">
    <property type="nucleotide sequence ID" value="NZ_JAODIW010000004.1"/>
</dbReference>